<dbReference type="AlphaFoldDB" id="A0A0R0AG05"/>
<organism evidence="2 3">
    <name type="scientific">Stenotrophomonas panacihumi</name>
    <dbReference type="NCBI Taxonomy" id="676599"/>
    <lineage>
        <taxon>Bacteria</taxon>
        <taxon>Pseudomonadati</taxon>
        <taxon>Pseudomonadota</taxon>
        <taxon>Gammaproteobacteria</taxon>
        <taxon>Lysobacterales</taxon>
        <taxon>Lysobacteraceae</taxon>
        <taxon>Stenotrophomonas</taxon>
    </lineage>
</organism>
<dbReference type="OrthoDB" id="9812295at2"/>
<dbReference type="SUPFAM" id="SSF54427">
    <property type="entry name" value="NTF2-like"/>
    <property type="match status" value="1"/>
</dbReference>
<proteinExistence type="predicted"/>
<gene>
    <name evidence="2" type="ORF">ARC20_10180</name>
</gene>
<dbReference type="InterPro" id="IPR032710">
    <property type="entry name" value="NTF2-like_dom_sf"/>
</dbReference>
<comment type="caution">
    <text evidence="2">The sequence shown here is derived from an EMBL/GenBank/DDBJ whole genome shotgun (WGS) entry which is preliminary data.</text>
</comment>
<accession>A0A0R0AG05</accession>
<dbReference type="STRING" id="676599.ARC20_10180"/>
<evidence type="ECO:0000313" key="2">
    <source>
        <dbReference type="EMBL" id="KRG43145.1"/>
    </source>
</evidence>
<keyword evidence="3" id="KW-1185">Reference proteome</keyword>
<feature type="domain" description="SnoaL-like" evidence="1">
    <location>
        <begin position="9"/>
        <end position="130"/>
    </location>
</feature>
<dbReference type="EMBL" id="LLXU01000077">
    <property type="protein sequence ID" value="KRG43145.1"/>
    <property type="molecule type" value="Genomic_DNA"/>
</dbReference>
<sequence>MPAPTPFDDFLAAYAAAVRTRDVAAFLALYDPALRVFDMWQAAPLEGLSPWRAMAEGWFGGLGEETVVVTWRQAHAQVEGDLATGHAILTFAAHAPDGQVLRQLDNRLSVAMRRGPGGWRVFHEHTSAPIAHEGLQAILQLP</sequence>
<dbReference type="Proteomes" id="UP000051802">
    <property type="component" value="Unassembled WGS sequence"/>
</dbReference>
<reference evidence="2 3" key="1">
    <citation type="submission" date="2015-10" db="EMBL/GenBank/DDBJ databases">
        <title>Genome sequencing and analysis of members of genus Stenotrophomonas.</title>
        <authorList>
            <person name="Patil P.P."/>
            <person name="Midha S."/>
            <person name="Patil P.B."/>
        </authorList>
    </citation>
    <scope>NUCLEOTIDE SEQUENCE [LARGE SCALE GENOMIC DNA]</scope>
    <source>
        <strain evidence="2 3">JCM 16536</strain>
    </source>
</reference>
<dbReference type="Gene3D" id="3.10.450.50">
    <property type="match status" value="1"/>
</dbReference>
<dbReference type="Pfam" id="PF13474">
    <property type="entry name" value="SnoaL_3"/>
    <property type="match status" value="1"/>
</dbReference>
<protein>
    <recommendedName>
        <fullName evidence="1">SnoaL-like domain-containing protein</fullName>
    </recommendedName>
</protein>
<evidence type="ECO:0000313" key="3">
    <source>
        <dbReference type="Proteomes" id="UP000051802"/>
    </source>
</evidence>
<dbReference type="InterPro" id="IPR037401">
    <property type="entry name" value="SnoaL-like"/>
</dbReference>
<evidence type="ECO:0000259" key="1">
    <source>
        <dbReference type="Pfam" id="PF13474"/>
    </source>
</evidence>
<dbReference type="RefSeq" id="WP_057646582.1">
    <property type="nucleotide sequence ID" value="NZ_LLXU01000077.1"/>
</dbReference>
<name>A0A0R0AG05_9GAMM</name>